<evidence type="ECO:0000313" key="2">
    <source>
        <dbReference type="EMBL" id="KFD59892.1"/>
    </source>
</evidence>
<dbReference type="EMBL" id="KL367718">
    <property type="protein sequence ID" value="KFD59892.1"/>
    <property type="molecule type" value="Genomic_DNA"/>
</dbReference>
<reference evidence="2" key="1">
    <citation type="journal article" date="2014" name="Nat. Genet.">
        <title>Genome and transcriptome of the porcine whipworm Trichuris suis.</title>
        <authorList>
            <person name="Jex A.R."/>
            <person name="Nejsum P."/>
            <person name="Schwarz E.M."/>
            <person name="Hu L."/>
            <person name="Young N.D."/>
            <person name="Hall R.S."/>
            <person name="Korhonen P.K."/>
            <person name="Liao S."/>
            <person name="Thamsborg S."/>
            <person name="Xia J."/>
            <person name="Xu P."/>
            <person name="Wang S."/>
            <person name="Scheerlinck J.P."/>
            <person name="Hofmann A."/>
            <person name="Sternberg P.W."/>
            <person name="Wang J."/>
            <person name="Gasser R.B."/>
        </authorList>
    </citation>
    <scope>NUCLEOTIDE SEQUENCE [LARGE SCALE GENOMIC DNA]</scope>
    <source>
        <strain evidence="2">DCEP-RM93F</strain>
    </source>
</reference>
<dbReference type="AlphaFoldDB" id="A0A085MRP6"/>
<sequence length="131" mass="15034">TGEAEGRENADDDEYQEAPPQQLTTAELSHAALETTEQRLQWLEDSDCNAKRSRTAKRSVRGSLQPYKQLLYERICAKQKNAEFYITGTKKQCEDDEELPSTPNRTAVSPYDVIYFRTESFHKLKMHGCLS</sequence>
<dbReference type="Proteomes" id="UP000030758">
    <property type="component" value="Unassembled WGS sequence"/>
</dbReference>
<proteinExistence type="predicted"/>
<accession>A0A085MRP6</accession>
<feature type="non-terminal residue" evidence="2">
    <location>
        <position position="131"/>
    </location>
</feature>
<feature type="non-terminal residue" evidence="2">
    <location>
        <position position="1"/>
    </location>
</feature>
<organism evidence="2">
    <name type="scientific">Trichuris suis</name>
    <name type="common">pig whipworm</name>
    <dbReference type="NCBI Taxonomy" id="68888"/>
    <lineage>
        <taxon>Eukaryota</taxon>
        <taxon>Metazoa</taxon>
        <taxon>Ecdysozoa</taxon>
        <taxon>Nematoda</taxon>
        <taxon>Enoplea</taxon>
        <taxon>Dorylaimia</taxon>
        <taxon>Trichinellida</taxon>
        <taxon>Trichuridae</taxon>
        <taxon>Trichuris</taxon>
    </lineage>
</organism>
<evidence type="ECO:0000256" key="1">
    <source>
        <dbReference type="SAM" id="MobiDB-lite"/>
    </source>
</evidence>
<name>A0A085MRP6_9BILA</name>
<feature type="region of interest" description="Disordered" evidence="1">
    <location>
        <begin position="1"/>
        <end position="22"/>
    </location>
</feature>
<gene>
    <name evidence="2" type="ORF">M514_27924</name>
</gene>
<protein>
    <submittedName>
        <fullName evidence="2">Uncharacterized protein</fullName>
    </submittedName>
</protein>